<feature type="transmembrane region" description="Helical" evidence="5">
    <location>
        <begin position="390"/>
        <end position="409"/>
    </location>
</feature>
<feature type="transmembrane region" description="Helical" evidence="5">
    <location>
        <begin position="216"/>
        <end position="234"/>
    </location>
</feature>
<evidence type="ECO:0000256" key="2">
    <source>
        <dbReference type="ARBA" id="ARBA00022692"/>
    </source>
</evidence>
<accession>A0ABT2Y7Z5</accession>
<feature type="transmembrane region" description="Helical" evidence="5">
    <location>
        <begin position="65"/>
        <end position="84"/>
    </location>
</feature>
<gene>
    <name evidence="7" type="ORF">N7548_08490</name>
</gene>
<evidence type="ECO:0000256" key="5">
    <source>
        <dbReference type="SAM" id="Phobius"/>
    </source>
</evidence>
<protein>
    <submittedName>
        <fullName evidence="7">Cation:proton antiporter</fullName>
    </submittedName>
</protein>
<evidence type="ECO:0000313" key="8">
    <source>
        <dbReference type="Proteomes" id="UP001177160"/>
    </source>
</evidence>
<feature type="transmembrane region" description="Helical" evidence="5">
    <location>
        <begin position="6"/>
        <end position="23"/>
    </location>
</feature>
<feature type="transmembrane region" description="Helical" evidence="5">
    <location>
        <begin position="303"/>
        <end position="323"/>
    </location>
</feature>
<dbReference type="PANTHER" id="PTHR43021:SF2">
    <property type="entry name" value="CATION_H+ EXCHANGER DOMAIN-CONTAINING PROTEIN"/>
    <property type="match status" value="1"/>
</dbReference>
<dbReference type="RefSeq" id="WP_263609045.1">
    <property type="nucleotide sequence ID" value="NZ_JAOVQM010000012.1"/>
</dbReference>
<evidence type="ECO:0000256" key="3">
    <source>
        <dbReference type="ARBA" id="ARBA00022989"/>
    </source>
</evidence>
<keyword evidence="8" id="KW-1185">Reference proteome</keyword>
<dbReference type="Proteomes" id="UP001177160">
    <property type="component" value="Unassembled WGS sequence"/>
</dbReference>
<feature type="domain" description="Cation/H+ exchanger transmembrane" evidence="6">
    <location>
        <begin position="18"/>
        <end position="405"/>
    </location>
</feature>
<keyword evidence="4 5" id="KW-0472">Membrane</keyword>
<dbReference type="Pfam" id="PF00999">
    <property type="entry name" value="Na_H_Exchanger"/>
    <property type="match status" value="1"/>
</dbReference>
<dbReference type="Gene3D" id="1.20.1530.20">
    <property type="match status" value="1"/>
</dbReference>
<keyword evidence="3 5" id="KW-1133">Transmembrane helix</keyword>
<feature type="transmembrane region" description="Helical" evidence="5">
    <location>
        <begin position="365"/>
        <end position="384"/>
    </location>
</feature>
<dbReference type="InterPro" id="IPR038770">
    <property type="entry name" value="Na+/solute_symporter_sf"/>
</dbReference>
<evidence type="ECO:0000256" key="4">
    <source>
        <dbReference type="ARBA" id="ARBA00023136"/>
    </source>
</evidence>
<reference evidence="7" key="1">
    <citation type="submission" date="2022-09" db="EMBL/GenBank/DDBJ databases">
        <title>Novel Mycoplasma species identified in domestic and wild animals.</title>
        <authorList>
            <person name="Volokhov D.V."/>
            <person name="Furtak V.A."/>
            <person name="Zagorodnyaya T.A."/>
        </authorList>
    </citation>
    <scope>NUCLEOTIDE SEQUENCE</scope>
    <source>
        <strain evidence="7">Oakley</strain>
    </source>
</reference>
<comment type="subcellular location">
    <subcellularLocation>
        <location evidence="1">Membrane</location>
        <topology evidence="1">Multi-pass membrane protein</topology>
    </subcellularLocation>
</comment>
<keyword evidence="2 5" id="KW-0812">Transmembrane</keyword>
<proteinExistence type="predicted"/>
<dbReference type="EMBL" id="JAOVQM010000012">
    <property type="protein sequence ID" value="MCV2232856.1"/>
    <property type="molecule type" value="Genomic_DNA"/>
</dbReference>
<feature type="transmembrane region" description="Helical" evidence="5">
    <location>
        <begin position="96"/>
        <end position="116"/>
    </location>
</feature>
<evidence type="ECO:0000313" key="7">
    <source>
        <dbReference type="EMBL" id="MCV2232856.1"/>
    </source>
</evidence>
<comment type="caution">
    <text evidence="7">The sequence shown here is derived from an EMBL/GenBank/DDBJ whole genome shotgun (WGS) entry which is preliminary data.</text>
</comment>
<feature type="transmembrane region" description="Helical" evidence="5">
    <location>
        <begin position="35"/>
        <end position="53"/>
    </location>
</feature>
<evidence type="ECO:0000256" key="1">
    <source>
        <dbReference type="ARBA" id="ARBA00004141"/>
    </source>
</evidence>
<feature type="transmembrane region" description="Helical" evidence="5">
    <location>
        <begin position="246"/>
        <end position="266"/>
    </location>
</feature>
<organism evidence="7 8">
    <name type="scientific">Paracholeplasma manati</name>
    <dbReference type="NCBI Taxonomy" id="591373"/>
    <lineage>
        <taxon>Bacteria</taxon>
        <taxon>Bacillati</taxon>
        <taxon>Mycoplasmatota</taxon>
        <taxon>Mollicutes</taxon>
        <taxon>Acholeplasmatales</taxon>
        <taxon>Acholeplasmataceae</taxon>
        <taxon>Paracholeplasma</taxon>
    </lineage>
</organism>
<feature type="transmembrane region" description="Helical" evidence="5">
    <location>
        <begin position="272"/>
        <end position="291"/>
    </location>
</feature>
<feature type="transmembrane region" description="Helical" evidence="5">
    <location>
        <begin position="329"/>
        <end position="356"/>
    </location>
</feature>
<feature type="transmembrane region" description="Helical" evidence="5">
    <location>
        <begin position="170"/>
        <end position="196"/>
    </location>
</feature>
<name>A0ABT2Y7Z5_9MOLU</name>
<evidence type="ECO:0000259" key="6">
    <source>
        <dbReference type="Pfam" id="PF00999"/>
    </source>
</evidence>
<sequence>MDVYTLIFKISIVLLVGFIGALIARKFKLPNVSGYLVLGLLLGPSMGLIFKGYPGFLTIEENNSLEFIGEIALAFIAFSIGSEFAIKAIKKMGRSVIILTTTEVIGAVTVVFLAMLFLPKPVDIVSSYLPFANRNIAFGLILASMSAATAPAATLMVIRQYRAYGPVTKAILPITALDDIYGIVVFGFFISIAQILVPQGVNQPAWLMFSKPFIEVFGSVFYGLFVGLVISKAANKFDKNRDDMQVIALIAVLFIIGSITLLNHYLHPYGIGFSQLLANIMVGSTIANLAKQPQRSFTAINDFATPFYVMFFTLAGASLDLAVLKQDSLIIWISLVYIFARGGGKILGIMIGAYIVDSPKTIKKYLGIALLPQGGVSLGLLVIVQAQMRPYYPTISTIIMLSILVYETFGPVFAKFSISKAGEVNGLDRLDEVSSIEGLETAGGH</sequence>
<feature type="transmembrane region" description="Helical" evidence="5">
    <location>
        <begin position="136"/>
        <end position="158"/>
    </location>
</feature>
<dbReference type="PANTHER" id="PTHR43021">
    <property type="entry name" value="NA(+)/H(+) ANTIPORTER-RELATED"/>
    <property type="match status" value="1"/>
</dbReference>
<dbReference type="InterPro" id="IPR006153">
    <property type="entry name" value="Cation/H_exchanger_TM"/>
</dbReference>